<protein>
    <recommendedName>
        <fullName evidence="3">HicB-like antitoxin of toxin-antitoxin system domain-containing protein</fullName>
    </recommendedName>
</protein>
<dbReference type="SUPFAM" id="SSF143100">
    <property type="entry name" value="TTHA1013/TTHA0281-like"/>
    <property type="match status" value="1"/>
</dbReference>
<proteinExistence type="predicted"/>
<dbReference type="EMBL" id="MHCU01000036">
    <property type="protein sequence ID" value="OGY27442.1"/>
    <property type="molecule type" value="Genomic_DNA"/>
</dbReference>
<gene>
    <name evidence="1" type="ORF">A2Z42_05035</name>
</gene>
<dbReference type="Proteomes" id="UP000176645">
    <property type="component" value="Unassembled WGS sequence"/>
</dbReference>
<accession>A0A1G1WIA3</accession>
<dbReference type="AlphaFoldDB" id="A0A1G1WIA3"/>
<organism evidence="1 2">
    <name type="scientific">Candidatus Woykebacteria bacterium RBG_19FT_COMBO_43_10</name>
    <dbReference type="NCBI Taxonomy" id="1802598"/>
    <lineage>
        <taxon>Bacteria</taxon>
        <taxon>Candidatus Woykeibacteriota</taxon>
    </lineage>
</organism>
<dbReference type="InterPro" id="IPR035069">
    <property type="entry name" value="TTHA1013/TTHA0281-like"/>
</dbReference>
<dbReference type="Gene3D" id="3.30.160.250">
    <property type="match status" value="1"/>
</dbReference>
<evidence type="ECO:0008006" key="3">
    <source>
        <dbReference type="Google" id="ProtNLM"/>
    </source>
</evidence>
<sequence>MTVKIIYEKESADAPYVAYSPELDVASAGPTEVVARKNLKEAINLVLEGAKEDGNLDEFLEEIGFLKEKGHFKAPKITTEKVSLPV</sequence>
<comment type="caution">
    <text evidence="1">The sequence shown here is derived from an EMBL/GenBank/DDBJ whole genome shotgun (WGS) entry which is preliminary data.</text>
</comment>
<evidence type="ECO:0000313" key="1">
    <source>
        <dbReference type="EMBL" id="OGY27442.1"/>
    </source>
</evidence>
<name>A0A1G1WIA3_9BACT</name>
<reference evidence="1 2" key="1">
    <citation type="journal article" date="2016" name="Nat. Commun.">
        <title>Thousands of microbial genomes shed light on interconnected biogeochemical processes in an aquifer system.</title>
        <authorList>
            <person name="Anantharaman K."/>
            <person name="Brown C.T."/>
            <person name="Hug L.A."/>
            <person name="Sharon I."/>
            <person name="Castelle C.J."/>
            <person name="Probst A.J."/>
            <person name="Thomas B.C."/>
            <person name="Singh A."/>
            <person name="Wilkins M.J."/>
            <person name="Karaoz U."/>
            <person name="Brodie E.L."/>
            <person name="Williams K.H."/>
            <person name="Hubbard S.S."/>
            <person name="Banfield J.F."/>
        </authorList>
    </citation>
    <scope>NUCLEOTIDE SEQUENCE [LARGE SCALE GENOMIC DNA]</scope>
</reference>
<evidence type="ECO:0000313" key="2">
    <source>
        <dbReference type="Proteomes" id="UP000176645"/>
    </source>
</evidence>